<protein>
    <submittedName>
        <fullName evidence="2">Uncharacterized protein</fullName>
    </submittedName>
</protein>
<sequence>MLTILSKIFGPHRAVSIYGFLKTWGLLVVAIVGIITIAATLLVVNDDGTHEHDSYLTVSVLSATPVNGDLKYGVIASVQLPDGSATSINEPKEHIARTVGATACVEKRIYVISGEARYRFKQPSLCEANQ</sequence>
<dbReference type="STRING" id="1715692.RUE5091_03399"/>
<dbReference type="EMBL" id="CYUD01000011">
    <property type="protein sequence ID" value="CUK11276.1"/>
    <property type="molecule type" value="Genomic_DNA"/>
</dbReference>
<reference evidence="3" key="1">
    <citation type="submission" date="2015-09" db="EMBL/GenBank/DDBJ databases">
        <authorList>
            <person name="Rodrigo-Torres L."/>
            <person name="Arahal D.R."/>
        </authorList>
    </citation>
    <scope>NUCLEOTIDE SEQUENCE [LARGE SCALE GENOMIC DNA]</scope>
    <source>
        <strain evidence="3">CECT 5091</strain>
    </source>
</reference>
<keyword evidence="1" id="KW-0812">Transmembrane</keyword>
<keyword evidence="3" id="KW-1185">Reference proteome</keyword>
<proteinExistence type="predicted"/>
<organism evidence="2 3">
    <name type="scientific">Ruegeria denitrificans</name>
    <dbReference type="NCBI Taxonomy" id="1715692"/>
    <lineage>
        <taxon>Bacteria</taxon>
        <taxon>Pseudomonadati</taxon>
        <taxon>Pseudomonadota</taxon>
        <taxon>Alphaproteobacteria</taxon>
        <taxon>Rhodobacterales</taxon>
        <taxon>Roseobacteraceae</taxon>
        <taxon>Ruegeria</taxon>
    </lineage>
</organism>
<feature type="transmembrane region" description="Helical" evidence="1">
    <location>
        <begin position="24"/>
        <end position="44"/>
    </location>
</feature>
<dbReference type="AlphaFoldDB" id="A0A0P1IG42"/>
<keyword evidence="1" id="KW-0472">Membrane</keyword>
<keyword evidence="1" id="KW-1133">Transmembrane helix</keyword>
<evidence type="ECO:0000256" key="1">
    <source>
        <dbReference type="SAM" id="Phobius"/>
    </source>
</evidence>
<dbReference type="Proteomes" id="UP000051260">
    <property type="component" value="Unassembled WGS sequence"/>
</dbReference>
<evidence type="ECO:0000313" key="2">
    <source>
        <dbReference type="EMBL" id="CUK11276.1"/>
    </source>
</evidence>
<dbReference type="OrthoDB" id="7708330at2"/>
<gene>
    <name evidence="2" type="ORF">RUE5091_03399</name>
</gene>
<dbReference type="RefSeq" id="WP_058283062.1">
    <property type="nucleotide sequence ID" value="NZ_CYUD01000011.1"/>
</dbReference>
<name>A0A0P1IG42_9RHOB</name>
<evidence type="ECO:0000313" key="3">
    <source>
        <dbReference type="Proteomes" id="UP000051260"/>
    </source>
</evidence>
<accession>A0A0P1IG42</accession>